<feature type="domain" description="Fibronectin type-III" evidence="2">
    <location>
        <begin position="741"/>
        <end position="827"/>
    </location>
</feature>
<dbReference type="Gene3D" id="2.60.40.10">
    <property type="entry name" value="Immunoglobulins"/>
    <property type="match status" value="14"/>
</dbReference>
<feature type="region of interest" description="Disordered" evidence="1">
    <location>
        <begin position="1791"/>
        <end position="1810"/>
    </location>
</feature>
<evidence type="ECO:0000313" key="4">
    <source>
        <dbReference type="Proteomes" id="UP000472265"/>
    </source>
</evidence>
<dbReference type="CDD" id="cd00063">
    <property type="entry name" value="FN3"/>
    <property type="match status" value="7"/>
</dbReference>
<feature type="domain" description="Fibronectin type-III" evidence="2">
    <location>
        <begin position="1"/>
        <end position="42"/>
    </location>
</feature>
<feature type="domain" description="Fibronectin type-III" evidence="2">
    <location>
        <begin position="1718"/>
        <end position="1807"/>
    </location>
</feature>
<dbReference type="Pfam" id="PF09294">
    <property type="entry name" value="Interfer-bind"/>
    <property type="match status" value="1"/>
</dbReference>
<evidence type="ECO:0000256" key="1">
    <source>
        <dbReference type="SAM" id="MobiDB-lite"/>
    </source>
</evidence>
<dbReference type="InterPro" id="IPR003961">
    <property type="entry name" value="FN3_dom"/>
</dbReference>
<dbReference type="GeneTree" id="ENSGT00940000157064"/>
<feature type="domain" description="Fibronectin type-III" evidence="2">
    <location>
        <begin position="655"/>
        <end position="740"/>
    </location>
</feature>
<organism evidence="3 4">
    <name type="scientific">Sparus aurata</name>
    <name type="common">Gilthead sea bream</name>
    <dbReference type="NCBI Taxonomy" id="8175"/>
    <lineage>
        <taxon>Eukaryota</taxon>
        <taxon>Metazoa</taxon>
        <taxon>Chordata</taxon>
        <taxon>Craniata</taxon>
        <taxon>Vertebrata</taxon>
        <taxon>Euteleostomi</taxon>
        <taxon>Actinopterygii</taxon>
        <taxon>Neopterygii</taxon>
        <taxon>Teleostei</taxon>
        <taxon>Neoteleostei</taxon>
        <taxon>Acanthomorphata</taxon>
        <taxon>Eupercaria</taxon>
        <taxon>Spariformes</taxon>
        <taxon>Sparidae</taxon>
        <taxon>Sparus</taxon>
    </lineage>
</organism>
<feature type="domain" description="Fibronectin type-III" evidence="2">
    <location>
        <begin position="828"/>
        <end position="913"/>
    </location>
</feature>
<feature type="domain" description="Fibronectin type-III" evidence="2">
    <location>
        <begin position="1172"/>
        <end position="1262"/>
    </location>
</feature>
<protein>
    <recommendedName>
        <fullName evidence="2">Fibronectin type-III domain-containing protein</fullName>
    </recommendedName>
</protein>
<dbReference type="InterPro" id="IPR013783">
    <property type="entry name" value="Ig-like_fold"/>
</dbReference>
<feature type="domain" description="Fibronectin type-III" evidence="2">
    <location>
        <begin position="1438"/>
        <end position="1527"/>
    </location>
</feature>
<dbReference type="PANTHER" id="PTHR47135:SF4">
    <property type="match status" value="1"/>
</dbReference>
<gene>
    <name evidence="3" type="primary">LOC115572397</name>
</gene>
<keyword evidence="4" id="KW-1185">Reference proteome</keyword>
<evidence type="ECO:0000313" key="3">
    <source>
        <dbReference type="Ensembl" id="ENSSAUP00010040568.1"/>
    </source>
</evidence>
<dbReference type="PROSITE" id="PS50853">
    <property type="entry name" value="FN3"/>
    <property type="match status" value="14"/>
</dbReference>
<dbReference type="PANTHER" id="PTHR47135">
    <property type="entry name" value="FIBRONECTIN TYPE III DOMAIN-CONTAINING PROTEIN 7"/>
    <property type="match status" value="1"/>
</dbReference>
<proteinExistence type="predicted"/>
<name>A0A671WNI7_SPAAU</name>
<accession>A0A671WNI7</accession>
<feature type="domain" description="Fibronectin type-III" evidence="2">
    <location>
        <begin position="43"/>
        <end position="127"/>
    </location>
</feature>
<dbReference type="Proteomes" id="UP000472265">
    <property type="component" value="Chromosome 21"/>
</dbReference>
<feature type="domain" description="Fibronectin type-III" evidence="2">
    <location>
        <begin position="1353"/>
        <end position="1437"/>
    </location>
</feature>
<dbReference type="Ensembl" id="ENSSAUT00010042733.1">
    <property type="protein sequence ID" value="ENSSAUP00010040568.1"/>
    <property type="gene ID" value="ENSSAUG00010017021.1"/>
</dbReference>
<dbReference type="Pfam" id="PF00041">
    <property type="entry name" value="fn3"/>
    <property type="match status" value="4"/>
</dbReference>
<dbReference type="InterPro" id="IPR036116">
    <property type="entry name" value="FN3_sf"/>
</dbReference>
<dbReference type="SUPFAM" id="SSF49265">
    <property type="entry name" value="Fibronectin type III"/>
    <property type="match status" value="13"/>
</dbReference>
<feature type="domain" description="Fibronectin type-III" evidence="2">
    <location>
        <begin position="304"/>
        <end position="389"/>
    </location>
</feature>
<feature type="domain" description="Fibronectin type-III" evidence="2">
    <location>
        <begin position="1001"/>
        <end position="1086"/>
    </location>
</feature>
<reference evidence="3" key="2">
    <citation type="submission" date="2025-08" db="UniProtKB">
        <authorList>
            <consortium name="Ensembl"/>
        </authorList>
    </citation>
    <scope>IDENTIFICATION</scope>
</reference>
<feature type="domain" description="Fibronectin type-III" evidence="2">
    <location>
        <begin position="128"/>
        <end position="216"/>
    </location>
</feature>
<reference evidence="3" key="1">
    <citation type="submission" date="2021-04" db="EMBL/GenBank/DDBJ databases">
        <authorList>
            <consortium name="Wellcome Sanger Institute Data Sharing"/>
        </authorList>
    </citation>
    <scope>NUCLEOTIDE SEQUENCE [LARGE SCALE GENOMIC DNA]</scope>
</reference>
<feature type="domain" description="Fibronectin type-III" evidence="2">
    <location>
        <begin position="567"/>
        <end position="654"/>
    </location>
</feature>
<sequence length="1810" mass="190930">MGTSCNLNNLVCGQEYSVTVEAMHTGCPGPASAPVTLTTEPCVPMNLSVHYNVSTAQVMWGAAKGASSYSVQAVTDQSPTATCNTNNTSCLLNGLQCSQIYNVTVTAHNLGCDSLISHTHHLMTEPCPPTNVQASVACEQLTATVSWQQSALAVGYVAYFDNQNGHSTSCVGTDADTGCMVSGLMCGTVYRVWVKALGRQYNSSDSNVATLTTGPCESSGIEAIVDCEADTATISWQPSVGATSYVTELTASSGHTTKCTTNYTNCVLSSLQCGEEYNVTVKALGDACNNTAQMAGHLTTEPCVPMNLSVHYNVSAAQVMWGAAKGARSYSVQAVTDQGLTVTCNTTTTSGPLNGLQCSQIYNVTVMAHNQACNNSVTSAPYRLMTEPCPPTSVQASMACEQLTSTVSWQLSDLAVGYVAYFDNQHGHKASCVGTHTDTYCAVSGLMCGTVYSVWVKALGQQYNSSDSSVFSLTSAPCLPREVEVQVSCNTDGAAVVSWNATYGTANFSLTAIVSGGLQTLCETQQHSCNVTGLSCGETYNLSLTATNEQCSLTAPTHTNLTTRPCPPRRVAVNLQCGSSTAALSWEERSDVEMYKASAIKTSGGEVKSCNSTGSTCQFPGLDCGETYNFTVTAHSQGCCSEASSTVFIQTEPCQPENVSAHTFCNSSDVQISWNQASGVVNYLVTATGSLGYVESYNTTQTLLSAALPCGQDYNVTVRGRGSECDTLPSSPAFFKTAPCVPYHVTTYVQCMSNTGSVSWGPSDGAEGYVAVATGLDGHTHMCYTNTTSCTWNDLHCGERYTVAVRAKDNNCTSLPSNSSVIYMDPCVPQNLSAAVDCSMKVVSLSWDASNRTKYYNVSAEAGNQVTGLTTNLTTAHFSGFTCGQTYSLTVTPHSQHCPGDSSAPASVQTWPCPPAGVSATQDCLSSIVMVTWQTTNGSDYYTANMQTDTGISNMCMSASDRCSVPGLVCGHNFTVSVTASNQQCNITSSHSSSLQSVPCVPTNVSVVNDCLGNSAVVSWSASRGAVQYLVTANSSYGNVSWQTSDLSHSLDNLTCGICYTVQVVAMDDNCSSVPSQAVMFNSAPCPPQNVNAEVSCSSSDMAVSWNASGEADHFLVSVTADNGGIMNSCNTTTTACSISNVTCGKMFTVRVTSVRGACRSRHTQIHSIPSAPCQPQGIRGRLDCVANSAWISWNATNGADSYFVSAVGGEDRIANCSTSSNTTCEVEDLACGVLYNFSVIAKNSKCESQPSATIGLQTAPCSLSAITAVAQCHNSSILVMWSLMDGSEGDTVYTATAEGRDQTYLSCNSTGTSCYLHGAQCDFHYKIIVSASSDQCSGMRSPTYRISMEPCPPKNVTVTPSCGDAVVSWSPSPVAETYQVVATGEDGHMHTCNSTSNNCSLSALHCDRQYTVSVTASHENCTSKASQNVTVSSGPCQPDGLSVTYHCNNESALLSWTPKDNAVEFFGCAQAANGDMLYCQSTNPTCTIHSLQCGTAYNFSVQASDGSCNSSFSDPVQSGAAPCAPDAIDVKLRPMRDQIQVMRFNWTQVTCNNTEYILKLTGTLLGDSQSQFELSSYYTSVTYFEIPLPCGSSYVATVESRNAAGASDPSAPLNGTTAPCPTSGVVYTGNSSFVTVSWNASVLATMYTVYDNSVAPKVQLCTTAGLSCSLANIASTNLLITASNAAGESETTNVTHVVREGRRRRDLSEQIADNAGGLSAPVLDVNHAMSTVVFVEWSDVVGATFYNMIIRRQDSSAELQEMTVYGESIILTDLSPNFTYCISVEARNEDASGPESAPVCVQTGRGQTR</sequence>
<reference evidence="3" key="3">
    <citation type="submission" date="2025-09" db="UniProtKB">
        <authorList>
            <consortium name="Ensembl"/>
        </authorList>
    </citation>
    <scope>IDENTIFICATION</scope>
</reference>
<evidence type="ECO:0000259" key="2">
    <source>
        <dbReference type="PROSITE" id="PS50853"/>
    </source>
</evidence>
<dbReference type="InterPro" id="IPR015373">
    <property type="entry name" value="Interferon/interleukin_rcp_dom"/>
</dbReference>
<feature type="domain" description="Fibronectin type-III" evidence="2">
    <location>
        <begin position="390"/>
        <end position="478"/>
    </location>
</feature>
<dbReference type="OMA" id="EPCVPMN"/>
<dbReference type="SMART" id="SM00060">
    <property type="entry name" value="FN3"/>
    <property type="match status" value="17"/>
</dbReference>
<dbReference type="InParanoid" id="A0A671WNI7"/>